<evidence type="ECO:0000256" key="6">
    <source>
        <dbReference type="HAMAP-Rule" id="MF_02201"/>
    </source>
</evidence>
<dbReference type="Pfam" id="PF12838">
    <property type="entry name" value="Fer4_7"/>
    <property type="match status" value="1"/>
</dbReference>
<dbReference type="OrthoDB" id="9808559at2"/>
<organism evidence="8 9">
    <name type="scientific">Marinobacter vulgaris</name>
    <dbReference type="NCBI Taxonomy" id="1928331"/>
    <lineage>
        <taxon>Bacteria</taxon>
        <taxon>Pseudomonadati</taxon>
        <taxon>Pseudomonadota</taxon>
        <taxon>Gammaproteobacteria</taxon>
        <taxon>Pseudomonadales</taxon>
        <taxon>Marinobacteraceae</taxon>
        <taxon>Marinobacter</taxon>
    </lineage>
</organism>
<evidence type="ECO:0000256" key="1">
    <source>
        <dbReference type="ARBA" id="ARBA00022485"/>
    </source>
</evidence>
<dbReference type="GO" id="GO:0051539">
    <property type="term" value="F:4 iron, 4 sulfur cluster binding"/>
    <property type="evidence" value="ECO:0007669"/>
    <property type="project" value="UniProtKB-UniRule"/>
</dbReference>
<keyword evidence="1 6" id="KW-0004">4Fe-4S</keyword>
<dbReference type="GO" id="GO:0005737">
    <property type="term" value="C:cytoplasm"/>
    <property type="evidence" value="ECO:0007669"/>
    <property type="project" value="UniProtKB-SubCell"/>
</dbReference>
<feature type="binding site" evidence="6">
    <location>
        <position position="66"/>
    </location>
    <ligand>
        <name>[4Fe-4S] cluster</name>
        <dbReference type="ChEBI" id="CHEBI:49883"/>
        <label>2</label>
    </ligand>
</feature>
<comment type="subcellular location">
    <subcellularLocation>
        <location evidence="6">Cytoplasm</location>
    </subcellularLocation>
</comment>
<sequence>MAVSLARRAFLRGGKPLASEHRPPWTSSNLVDTCVRCDGCIDACPEGILQKGDGGFPRISFEHDGCTFCQECVWACDEPVFDLAREAFQWRAGIRDNCLTKAGIHCQSCQDACEPEAIVFRYSLGCVPRPDVDTDSCTGCGACVAVCPQDAIALVVPEPEPVGEKSPIKGGGVTNV</sequence>
<dbReference type="PANTHER" id="PTHR24960:SF79">
    <property type="entry name" value="PHOTOSYSTEM I IRON-SULFUR CENTER"/>
    <property type="match status" value="1"/>
</dbReference>
<dbReference type="InterPro" id="IPR017900">
    <property type="entry name" value="4Fe4S_Fe_S_CS"/>
</dbReference>
<reference evidence="8 9" key="2">
    <citation type="submission" date="2018-06" db="EMBL/GenBank/DDBJ databases">
        <title>Marinobactersediminissp. nov, a moderately halophilic bacterium isolated from marine solar saltern.</title>
        <authorList>
            <person name="Zhang Y."/>
        </authorList>
    </citation>
    <scope>NUCLEOTIDE SEQUENCE [LARGE SCALE GENOMIC DNA]</scope>
    <source>
        <strain evidence="8 9">F01</strain>
    </source>
</reference>
<comment type="caution">
    <text evidence="8">The sequence shown here is derived from an EMBL/GenBank/DDBJ whole genome shotgun (WGS) entry which is preliminary data.</text>
</comment>
<evidence type="ECO:0000313" key="9">
    <source>
        <dbReference type="Proteomes" id="UP000253987"/>
    </source>
</evidence>
<evidence type="ECO:0000256" key="4">
    <source>
        <dbReference type="ARBA" id="ARBA00023004"/>
    </source>
</evidence>
<dbReference type="CDD" id="cd10564">
    <property type="entry name" value="NapF_like"/>
    <property type="match status" value="1"/>
</dbReference>
<dbReference type="AlphaFoldDB" id="A0A2V3ZJI1"/>
<evidence type="ECO:0000256" key="3">
    <source>
        <dbReference type="ARBA" id="ARBA00022737"/>
    </source>
</evidence>
<keyword evidence="5 6" id="KW-0411">Iron-sulfur</keyword>
<evidence type="ECO:0000313" key="8">
    <source>
        <dbReference type="EMBL" id="PXX90299.1"/>
    </source>
</evidence>
<dbReference type="Pfam" id="PF00037">
    <property type="entry name" value="Fer4"/>
    <property type="match status" value="1"/>
</dbReference>
<comment type="subunit">
    <text evidence="6">Interacts with the cytoplasmic NapA precursor.</text>
</comment>
<dbReference type="InterPro" id="IPR004496">
    <property type="entry name" value="NapF"/>
</dbReference>
<comment type="cofactor">
    <cofactor evidence="6">
        <name>[4Fe-4S] cluster</name>
        <dbReference type="ChEBI" id="CHEBI:49883"/>
    </cofactor>
</comment>
<keyword evidence="2 6" id="KW-0479">Metal-binding</keyword>
<feature type="binding site" evidence="6">
    <location>
        <position position="40"/>
    </location>
    <ligand>
        <name>[4Fe-4S] cluster</name>
        <dbReference type="ChEBI" id="CHEBI:49883"/>
        <label>1</label>
    </ligand>
</feature>
<dbReference type="PROSITE" id="PS00198">
    <property type="entry name" value="4FE4S_FER_1"/>
    <property type="match status" value="1"/>
</dbReference>
<dbReference type="PROSITE" id="PS51379">
    <property type="entry name" value="4FE4S_FER_2"/>
    <property type="match status" value="3"/>
</dbReference>
<feature type="domain" description="4Fe-4S ferredoxin-type" evidence="7">
    <location>
        <begin position="23"/>
        <end position="54"/>
    </location>
</feature>
<keyword evidence="3 6" id="KW-0677">Repeat</keyword>
<dbReference type="HAMAP" id="MF_02201">
    <property type="entry name" value="NapF"/>
    <property type="match status" value="1"/>
</dbReference>
<dbReference type="RefSeq" id="WP_114613541.1">
    <property type="nucleotide sequence ID" value="NZ_QFWX01000005.1"/>
</dbReference>
<comment type="similarity">
    <text evidence="6">Belongs to the NapF family.</text>
</comment>
<gene>
    <name evidence="6 8" type="primary">napF</name>
    <name evidence="8" type="ORF">DIT71_12425</name>
</gene>
<feature type="domain" description="4Fe-4S ferredoxin-type" evidence="7">
    <location>
        <begin position="128"/>
        <end position="157"/>
    </location>
</feature>
<evidence type="ECO:0000259" key="7">
    <source>
        <dbReference type="PROSITE" id="PS51379"/>
    </source>
</evidence>
<feature type="binding site" evidence="6">
    <location>
        <position position="72"/>
    </location>
    <ligand>
        <name>[4Fe-4S] cluster</name>
        <dbReference type="ChEBI" id="CHEBI:49883"/>
        <label>2</label>
    </ligand>
</feature>
<keyword evidence="9" id="KW-1185">Reference proteome</keyword>
<dbReference type="EMBL" id="QFWX01000005">
    <property type="protein sequence ID" value="PXX90299.1"/>
    <property type="molecule type" value="Genomic_DNA"/>
</dbReference>
<dbReference type="InterPro" id="IPR050157">
    <property type="entry name" value="PSI_iron-sulfur_center"/>
</dbReference>
<feature type="binding site" evidence="6">
    <location>
        <position position="44"/>
    </location>
    <ligand>
        <name>[4Fe-4S] cluster</name>
        <dbReference type="ChEBI" id="CHEBI:49883"/>
        <label>1</label>
    </ligand>
</feature>
<protein>
    <recommendedName>
        <fullName evidence="6">Ferredoxin-type protein NapF</fullName>
    </recommendedName>
</protein>
<comment type="function">
    <text evidence="6">Could be involved in the maturation of NapA, the catalytic subunit of the periplasmic nitrate reductase, before its export into the periplasm.</text>
</comment>
<feature type="binding site" evidence="6">
    <location>
        <position position="137"/>
    </location>
    <ligand>
        <name>[4Fe-4S] cluster</name>
        <dbReference type="ChEBI" id="CHEBI:49883"/>
        <label>3</label>
    </ligand>
</feature>
<feature type="binding site" evidence="6">
    <location>
        <position position="76"/>
    </location>
    <ligand>
        <name>[4Fe-4S] cluster</name>
        <dbReference type="ChEBI" id="CHEBI:49883"/>
        <label>2</label>
    </ligand>
</feature>
<feature type="binding site" evidence="6">
    <location>
        <position position="147"/>
    </location>
    <ligand>
        <name>[4Fe-4S] cluster</name>
        <dbReference type="ChEBI" id="CHEBI:49883"/>
        <label>3</label>
    </ligand>
</feature>
<dbReference type="PANTHER" id="PTHR24960">
    <property type="entry name" value="PHOTOSYSTEM I IRON-SULFUR CENTER-RELATED"/>
    <property type="match status" value="1"/>
</dbReference>
<dbReference type="SUPFAM" id="SSF46548">
    <property type="entry name" value="alpha-helical ferredoxin"/>
    <property type="match status" value="1"/>
</dbReference>
<keyword evidence="6" id="KW-0963">Cytoplasm</keyword>
<dbReference type="Proteomes" id="UP000253987">
    <property type="component" value="Unassembled WGS sequence"/>
</dbReference>
<evidence type="ECO:0000256" key="2">
    <source>
        <dbReference type="ARBA" id="ARBA00022723"/>
    </source>
</evidence>
<feature type="domain" description="4Fe-4S ferredoxin-type" evidence="7">
    <location>
        <begin position="57"/>
        <end position="86"/>
    </location>
</feature>
<feature type="binding site" evidence="6">
    <location>
        <position position="69"/>
    </location>
    <ligand>
        <name>[4Fe-4S] cluster</name>
        <dbReference type="ChEBI" id="CHEBI:49883"/>
        <label>2</label>
    </ligand>
</feature>
<reference evidence="9" key="1">
    <citation type="submission" date="2018-05" db="EMBL/GenBank/DDBJ databases">
        <authorList>
            <person name="Lu D."/>
        </authorList>
    </citation>
    <scope>NUCLEOTIDE SEQUENCE [LARGE SCALE GENOMIC DNA]</scope>
    <source>
        <strain evidence="9">F01</strain>
    </source>
</reference>
<feature type="binding site" evidence="6">
    <location>
        <position position="143"/>
    </location>
    <ligand>
        <name>[4Fe-4S] cluster</name>
        <dbReference type="ChEBI" id="CHEBI:49883"/>
        <label>3</label>
    </ligand>
</feature>
<name>A0A2V3ZJI1_9GAMM</name>
<dbReference type="NCBIfam" id="TIGR00402">
    <property type="entry name" value="napF"/>
    <property type="match status" value="1"/>
</dbReference>
<dbReference type="Gene3D" id="3.30.70.20">
    <property type="match status" value="2"/>
</dbReference>
<dbReference type="GO" id="GO:0046872">
    <property type="term" value="F:metal ion binding"/>
    <property type="evidence" value="ECO:0007669"/>
    <property type="project" value="UniProtKB-KW"/>
</dbReference>
<dbReference type="InterPro" id="IPR017896">
    <property type="entry name" value="4Fe4S_Fe-S-bd"/>
</dbReference>
<feature type="binding site" evidence="6">
    <location>
        <position position="37"/>
    </location>
    <ligand>
        <name>[4Fe-4S] cluster</name>
        <dbReference type="ChEBI" id="CHEBI:49883"/>
        <label>1</label>
    </ligand>
</feature>
<proteinExistence type="inferred from homology"/>
<keyword evidence="4 6" id="KW-0408">Iron</keyword>
<accession>A0A2V3ZJI1</accession>
<feature type="binding site" evidence="6">
    <location>
        <position position="34"/>
    </location>
    <ligand>
        <name>[4Fe-4S] cluster</name>
        <dbReference type="ChEBI" id="CHEBI:49883"/>
        <label>1</label>
    </ligand>
</feature>
<evidence type="ECO:0000256" key="5">
    <source>
        <dbReference type="ARBA" id="ARBA00023014"/>
    </source>
</evidence>
<feature type="binding site" evidence="6">
    <location>
        <position position="140"/>
    </location>
    <ligand>
        <name>[4Fe-4S] cluster</name>
        <dbReference type="ChEBI" id="CHEBI:49883"/>
        <label>3</label>
    </ligand>
</feature>